<evidence type="ECO:0000256" key="2">
    <source>
        <dbReference type="SAM" id="MobiDB-lite"/>
    </source>
</evidence>
<organism evidence="3 4">
    <name type="scientific">Gimesia chilikensis</name>
    <dbReference type="NCBI Taxonomy" id="2605989"/>
    <lineage>
        <taxon>Bacteria</taxon>
        <taxon>Pseudomonadati</taxon>
        <taxon>Planctomycetota</taxon>
        <taxon>Planctomycetia</taxon>
        <taxon>Planctomycetales</taxon>
        <taxon>Planctomycetaceae</taxon>
        <taxon>Gimesia</taxon>
    </lineage>
</organism>
<feature type="region of interest" description="Disordered" evidence="2">
    <location>
        <begin position="330"/>
        <end position="365"/>
    </location>
</feature>
<name>A0A517WJT2_9PLAN</name>
<evidence type="ECO:0000313" key="4">
    <source>
        <dbReference type="Proteomes" id="UP000320722"/>
    </source>
</evidence>
<dbReference type="Proteomes" id="UP000320722">
    <property type="component" value="Chromosome"/>
</dbReference>
<evidence type="ECO:0000256" key="1">
    <source>
        <dbReference type="SAM" id="Coils"/>
    </source>
</evidence>
<keyword evidence="1" id="KW-0175">Coiled coil</keyword>
<dbReference type="AlphaFoldDB" id="A0A517WJT2"/>
<accession>A0A517WJT2</accession>
<dbReference type="EMBL" id="CP036347">
    <property type="protein sequence ID" value="QDU05508.1"/>
    <property type="molecule type" value="Genomic_DNA"/>
</dbReference>
<proteinExistence type="predicted"/>
<gene>
    <name evidence="3" type="ORF">V6x_52450</name>
</gene>
<protein>
    <submittedName>
        <fullName evidence="3">Uncharacterized protein</fullName>
    </submittedName>
</protein>
<feature type="coiled-coil region" evidence="1">
    <location>
        <begin position="149"/>
        <end position="183"/>
    </location>
</feature>
<reference evidence="3 4" key="1">
    <citation type="submission" date="2019-02" db="EMBL/GenBank/DDBJ databases">
        <title>Deep-cultivation of Planctomycetes and their phenomic and genomic characterization uncovers novel biology.</title>
        <authorList>
            <person name="Wiegand S."/>
            <person name="Jogler M."/>
            <person name="Boedeker C."/>
            <person name="Pinto D."/>
            <person name="Vollmers J."/>
            <person name="Rivas-Marin E."/>
            <person name="Kohn T."/>
            <person name="Peeters S.H."/>
            <person name="Heuer A."/>
            <person name="Rast P."/>
            <person name="Oberbeckmann S."/>
            <person name="Bunk B."/>
            <person name="Jeske O."/>
            <person name="Meyerdierks A."/>
            <person name="Storesund J.E."/>
            <person name="Kallscheuer N."/>
            <person name="Luecker S."/>
            <person name="Lage O.M."/>
            <person name="Pohl T."/>
            <person name="Merkel B.J."/>
            <person name="Hornburger P."/>
            <person name="Mueller R.-W."/>
            <person name="Bruemmer F."/>
            <person name="Labrenz M."/>
            <person name="Spormann A.M."/>
            <person name="Op den Camp H."/>
            <person name="Overmann J."/>
            <person name="Amann R."/>
            <person name="Jetten M.S.M."/>
            <person name="Mascher T."/>
            <person name="Medema M.H."/>
            <person name="Devos D.P."/>
            <person name="Kaster A.-K."/>
            <person name="Ovreas L."/>
            <person name="Rohde M."/>
            <person name="Galperin M.Y."/>
            <person name="Jogler C."/>
        </authorList>
    </citation>
    <scope>NUCLEOTIDE SEQUENCE [LARGE SCALE GENOMIC DNA]</scope>
    <source>
        <strain evidence="3 4">V6</strain>
    </source>
</reference>
<evidence type="ECO:0000313" key="3">
    <source>
        <dbReference type="EMBL" id="QDU05508.1"/>
    </source>
</evidence>
<dbReference type="RefSeq" id="WP_145043864.1">
    <property type="nucleotide sequence ID" value="NZ_CP036347.1"/>
</dbReference>
<sequence length="365" mass="39921">MLIRYTVLSVILVCLVGCTSFKTSALLRLENDSVVREPTNQKLKGIPVKMKVPSHVGVTIYEQQILMAPDAGFVDSLKAAEKEAKGKITPIANTIKSLETELDKHKKTIEGQIALKEHYVELLNRINNDVGHASFSKWDGEVIKLDQVIAETNADIDAVTKNIDQANKNLIDAQEVATEATKAASTPQYSLVSFTPAQLTVDTELIYTDKVFLVDFKRPAGGILNLTEAKMDDEQYFANVAAEVTERTIQDINTGLKTLTAKESENNAVPTSANTPEAKVADGINFQKSVIAYKRFDISEPGWEHQMDEFVKRYVGQSLQIEVCPSQQPLCPQPGTPKAQVDDLVPPPALSSGADLAPPFSPAVE</sequence>